<dbReference type="EMBL" id="JASEJX010000013">
    <property type="protein sequence ID" value="KAK4516896.1"/>
    <property type="molecule type" value="Genomic_DNA"/>
</dbReference>
<name>A0AAN7DKW0_9FUNG</name>
<feature type="region of interest" description="Disordered" evidence="6">
    <location>
        <begin position="396"/>
        <end position="469"/>
    </location>
</feature>
<dbReference type="AlphaFoldDB" id="A0AAN7DKW0"/>
<keyword evidence="5" id="KW-0539">Nucleus</keyword>
<feature type="compositionally biased region" description="Low complexity" evidence="6">
    <location>
        <begin position="294"/>
        <end position="308"/>
    </location>
</feature>
<keyword evidence="8" id="KW-1185">Reference proteome</keyword>
<feature type="region of interest" description="Disordered" evidence="6">
    <location>
        <begin position="519"/>
        <end position="574"/>
    </location>
</feature>
<feature type="compositionally biased region" description="Basic and acidic residues" evidence="6">
    <location>
        <begin position="455"/>
        <end position="469"/>
    </location>
</feature>
<sequence length="693" mass="79885">MAESISIEETNALREKLGLPPLAIEGDAEDQVVDPDKDAYDNYQKIKQEKERLAKEEEIRKNIEKSKNRKRNYAKLQGKGLGEASDEEDDSALNWIKKSRKREKDLAARRARELEEMDDSYQSYDAAHLAGLKVSHAISEFEEGGETILTLKDRNILGEDDDDADELSNVNLEDRERLKKNLEAKKQKPGYNPYDDDQFNGKKSSILPQYEEDDEEGGFVIGKSGTVKRAVEEADEKTVAQKLKEQTLSYEKMQEIKDYYTQEEADATFKKPKSKKKKKMRRKNKDEDDLNVSTTAATAAATAAAVATEVPVSQPRSRTIDPDANFVDDDDLQESLARARRIANKQKNKLFKKMTPEEIAKQIREEQNDQMKEEYNDEGGLVLSEATEFVNALGNNMPTFETKEPAPKPQQQQHHHEVQVKVEPDTEYEVHTVDDTPSRDVKMEEVEDQDTAMAEPEKEEEHVKEEGHVKEEVKAEVIVEEPLVSRGLAATLNLLNQKGIIAKPTEEQIRRDKIAAEQIRWQNEQRKKERLRELEEKREKERRRGYDRRSGRDNNSDRQREMEREREREREREEAQRMREYELAMQNYKPEVNLEYTDDTGRVMKTAEAFRYMSHKFHGKTSGKTKTEKRMQKIEEERKLNMMSSTDTPHNLAGALLERQQRTGNAHVVLSVGNRGVVPSSTPLAKSSKSNKK</sequence>
<dbReference type="GeneID" id="89943925"/>
<feature type="compositionally biased region" description="Basic residues" evidence="6">
    <location>
        <begin position="270"/>
        <end position="283"/>
    </location>
</feature>
<feature type="region of interest" description="Disordered" evidence="6">
    <location>
        <begin position="61"/>
        <end position="91"/>
    </location>
</feature>
<evidence type="ECO:0008006" key="9">
    <source>
        <dbReference type="Google" id="ProtNLM"/>
    </source>
</evidence>
<dbReference type="PANTHER" id="PTHR14152">
    <property type="entry name" value="SQUAMOUS CELL CARCINOMA ANTIGEN RECOGNISED BY CYTOTOXIC T LYMPHOCYTES"/>
    <property type="match status" value="1"/>
</dbReference>
<dbReference type="InterPro" id="IPR005011">
    <property type="entry name" value="SNU66/SART1"/>
</dbReference>
<evidence type="ECO:0000256" key="3">
    <source>
        <dbReference type="ARBA" id="ARBA00022664"/>
    </source>
</evidence>
<feature type="compositionally biased region" description="Basic and acidic residues" evidence="6">
    <location>
        <begin position="523"/>
        <end position="574"/>
    </location>
</feature>
<comment type="similarity">
    <text evidence="2">Belongs to the SNU66/SART1 family.</text>
</comment>
<dbReference type="RefSeq" id="XP_064683562.1">
    <property type="nucleotide sequence ID" value="XM_064819642.1"/>
</dbReference>
<keyword evidence="3" id="KW-0507">mRNA processing</keyword>
<dbReference type="Pfam" id="PF19252">
    <property type="entry name" value="HIND"/>
    <property type="match status" value="1"/>
</dbReference>
<dbReference type="GO" id="GO:0046540">
    <property type="term" value="C:U4/U6 x U5 tri-snRNP complex"/>
    <property type="evidence" value="ECO:0007669"/>
    <property type="project" value="InterPro"/>
</dbReference>
<dbReference type="Pfam" id="PF03343">
    <property type="entry name" value="SART-1"/>
    <property type="match status" value="1"/>
</dbReference>
<feature type="compositionally biased region" description="Basic and acidic residues" evidence="6">
    <location>
        <begin position="414"/>
        <end position="444"/>
    </location>
</feature>
<feature type="region of interest" description="Disordered" evidence="6">
    <location>
        <begin position="180"/>
        <end position="203"/>
    </location>
</feature>
<evidence type="ECO:0000256" key="4">
    <source>
        <dbReference type="ARBA" id="ARBA00023187"/>
    </source>
</evidence>
<evidence type="ECO:0000256" key="5">
    <source>
        <dbReference type="ARBA" id="ARBA00023242"/>
    </source>
</evidence>
<dbReference type="Proteomes" id="UP001304243">
    <property type="component" value="Unassembled WGS sequence"/>
</dbReference>
<feature type="region of interest" description="Disordered" evidence="6">
    <location>
        <begin position="268"/>
        <end position="329"/>
    </location>
</feature>
<dbReference type="GO" id="GO:0045292">
    <property type="term" value="P:mRNA cis splicing, via spliceosome"/>
    <property type="evidence" value="ECO:0007669"/>
    <property type="project" value="TreeGrafter"/>
</dbReference>
<evidence type="ECO:0000256" key="1">
    <source>
        <dbReference type="ARBA" id="ARBA00004123"/>
    </source>
</evidence>
<accession>A0AAN7DKW0</accession>
<dbReference type="PANTHER" id="PTHR14152:SF5">
    <property type="entry name" value="U4_U6.U5 TRI-SNRNP-ASSOCIATED PROTEIN 1"/>
    <property type="match status" value="1"/>
</dbReference>
<reference evidence="7 8" key="1">
    <citation type="submission" date="2022-11" db="EMBL/GenBank/DDBJ databases">
        <title>Mucor velutinosus strain NIH1002 WGS.</title>
        <authorList>
            <person name="Subramanian P."/>
            <person name="Mullikin J.C."/>
            <person name="Segre J.A."/>
            <person name="Zelazny A.M."/>
        </authorList>
    </citation>
    <scope>NUCLEOTIDE SEQUENCE [LARGE SCALE GENOMIC DNA]</scope>
    <source>
        <strain evidence="7 8">NIH1002</strain>
    </source>
</reference>
<protein>
    <recommendedName>
        <fullName evidence="9">SART-1 protein</fullName>
    </recommendedName>
</protein>
<comment type="subcellular location">
    <subcellularLocation>
        <location evidence="1">Nucleus</location>
    </subcellularLocation>
</comment>
<evidence type="ECO:0000256" key="2">
    <source>
        <dbReference type="ARBA" id="ARBA00006076"/>
    </source>
</evidence>
<dbReference type="GO" id="GO:0000481">
    <property type="term" value="P:maturation of 5S rRNA"/>
    <property type="evidence" value="ECO:0007669"/>
    <property type="project" value="TreeGrafter"/>
</dbReference>
<evidence type="ECO:0000313" key="8">
    <source>
        <dbReference type="Proteomes" id="UP001304243"/>
    </source>
</evidence>
<comment type="caution">
    <text evidence="7">The sequence shown here is derived from an EMBL/GenBank/DDBJ whole genome shotgun (WGS) entry which is preliminary data.</text>
</comment>
<gene>
    <name evidence="7" type="ORF">ATC70_000223</name>
</gene>
<evidence type="ECO:0000256" key="6">
    <source>
        <dbReference type="SAM" id="MobiDB-lite"/>
    </source>
</evidence>
<keyword evidence="4" id="KW-0508">mRNA splicing</keyword>
<organism evidence="7 8">
    <name type="scientific">Mucor velutinosus</name>
    <dbReference type="NCBI Taxonomy" id="708070"/>
    <lineage>
        <taxon>Eukaryota</taxon>
        <taxon>Fungi</taxon>
        <taxon>Fungi incertae sedis</taxon>
        <taxon>Mucoromycota</taxon>
        <taxon>Mucoromycotina</taxon>
        <taxon>Mucoromycetes</taxon>
        <taxon>Mucorales</taxon>
        <taxon>Mucorineae</taxon>
        <taxon>Mucoraceae</taxon>
        <taxon>Mucor</taxon>
    </lineage>
</organism>
<dbReference type="InterPro" id="IPR045347">
    <property type="entry name" value="HIND"/>
</dbReference>
<proteinExistence type="inferred from homology"/>
<evidence type="ECO:0000313" key="7">
    <source>
        <dbReference type="EMBL" id="KAK4516896.1"/>
    </source>
</evidence>